<dbReference type="InParanoid" id="A0A7G1G9X4"/>
<organism evidence="6 7">
    <name type="scientific">Tepiditoga spiralis</name>
    <dbReference type="NCBI Taxonomy" id="2108365"/>
    <lineage>
        <taxon>Bacteria</taxon>
        <taxon>Thermotogati</taxon>
        <taxon>Thermotogota</taxon>
        <taxon>Thermotogae</taxon>
        <taxon>Petrotogales</taxon>
        <taxon>Petrotogaceae</taxon>
        <taxon>Tepiditoga</taxon>
    </lineage>
</organism>
<protein>
    <recommendedName>
        <fullName evidence="5">Radical SAM core domain-containing protein</fullName>
    </recommendedName>
</protein>
<sequence length="277" mass="31959">MKQPVSCEWNITNYCNLKCSFCSMNSEHYKDFENLNTIKIKEVAKKIKEVGCLYVSLSGGEPMSHPMFFDIIKELRKKNLEVTISTNGTLINSYNIKKLEKLKVKWIQISLHGNQANVNDKIMGKNVYNTIKKNIELIKQSNIGISVASVMTTENKISIKKLHEELKRENIPHIIRKQMLVGRAALIEKELNISKKIKIEKNNKRCGYFFAIAVNGDIQPCGEFKIKLGNIFKDNLVKIWKNNPMLRMCSKDSGCLAEIYENDESFRMQINETIKKF</sequence>
<evidence type="ECO:0000256" key="3">
    <source>
        <dbReference type="ARBA" id="ARBA00023004"/>
    </source>
</evidence>
<dbReference type="PROSITE" id="PS51918">
    <property type="entry name" value="RADICAL_SAM"/>
    <property type="match status" value="1"/>
</dbReference>
<dbReference type="RefSeq" id="WP_190614592.1">
    <property type="nucleotide sequence ID" value="NZ_AP018712.1"/>
</dbReference>
<dbReference type="GO" id="GO:0046872">
    <property type="term" value="F:metal ion binding"/>
    <property type="evidence" value="ECO:0007669"/>
    <property type="project" value="UniProtKB-KW"/>
</dbReference>
<dbReference type="Pfam" id="PF13186">
    <property type="entry name" value="SPASM"/>
    <property type="match status" value="1"/>
</dbReference>
<proteinExistence type="predicted"/>
<dbReference type="CDD" id="cd01335">
    <property type="entry name" value="Radical_SAM"/>
    <property type="match status" value="1"/>
</dbReference>
<dbReference type="InterPro" id="IPR023885">
    <property type="entry name" value="4Fe4S-binding_SPASM_dom"/>
</dbReference>
<dbReference type="KEGG" id="ocy:OSSY52_19480"/>
<name>A0A7G1G9X4_9BACT</name>
<dbReference type="InterPro" id="IPR050377">
    <property type="entry name" value="Radical_SAM_PqqE_MftC-like"/>
</dbReference>
<dbReference type="Gene3D" id="3.20.20.70">
    <property type="entry name" value="Aldolase class I"/>
    <property type="match status" value="1"/>
</dbReference>
<dbReference type="InterPro" id="IPR058240">
    <property type="entry name" value="rSAM_sf"/>
</dbReference>
<evidence type="ECO:0000256" key="2">
    <source>
        <dbReference type="ARBA" id="ARBA00022723"/>
    </source>
</evidence>
<dbReference type="SFLD" id="SFLDG01067">
    <property type="entry name" value="SPASM/twitch_domain_containing"/>
    <property type="match status" value="1"/>
</dbReference>
<gene>
    <name evidence="6" type="ORF">OSSY52_19480</name>
</gene>
<evidence type="ECO:0000256" key="4">
    <source>
        <dbReference type="ARBA" id="ARBA00023014"/>
    </source>
</evidence>
<evidence type="ECO:0000313" key="6">
    <source>
        <dbReference type="EMBL" id="BBE31807.1"/>
    </source>
</evidence>
<keyword evidence="1" id="KW-0949">S-adenosyl-L-methionine</keyword>
<dbReference type="InterPro" id="IPR007197">
    <property type="entry name" value="rSAM"/>
</dbReference>
<dbReference type="GO" id="GO:0003824">
    <property type="term" value="F:catalytic activity"/>
    <property type="evidence" value="ECO:0007669"/>
    <property type="project" value="InterPro"/>
</dbReference>
<dbReference type="AlphaFoldDB" id="A0A7G1G9X4"/>
<reference evidence="6 7" key="1">
    <citation type="submission" date="2018-06" db="EMBL/GenBank/DDBJ databases">
        <title>Genome sequencing of Oceanotoga sp. sy52.</title>
        <authorList>
            <person name="Mori K."/>
        </authorList>
    </citation>
    <scope>NUCLEOTIDE SEQUENCE [LARGE SCALE GENOMIC DNA]</scope>
    <source>
        <strain evidence="7">sy52</strain>
    </source>
</reference>
<evidence type="ECO:0000256" key="1">
    <source>
        <dbReference type="ARBA" id="ARBA00022691"/>
    </source>
</evidence>
<dbReference type="SFLD" id="SFLDS00029">
    <property type="entry name" value="Radical_SAM"/>
    <property type="match status" value="1"/>
</dbReference>
<dbReference type="PANTHER" id="PTHR11228">
    <property type="entry name" value="RADICAL SAM DOMAIN PROTEIN"/>
    <property type="match status" value="1"/>
</dbReference>
<keyword evidence="2" id="KW-0479">Metal-binding</keyword>
<keyword evidence="4" id="KW-0411">Iron-sulfur</keyword>
<dbReference type="GO" id="GO:0051536">
    <property type="term" value="F:iron-sulfur cluster binding"/>
    <property type="evidence" value="ECO:0007669"/>
    <property type="project" value="UniProtKB-KW"/>
</dbReference>
<dbReference type="Pfam" id="PF04055">
    <property type="entry name" value="Radical_SAM"/>
    <property type="match status" value="1"/>
</dbReference>
<feature type="domain" description="Radical SAM core" evidence="5">
    <location>
        <begin position="1"/>
        <end position="213"/>
    </location>
</feature>
<dbReference type="Proteomes" id="UP000516361">
    <property type="component" value="Chromosome"/>
</dbReference>
<evidence type="ECO:0000313" key="7">
    <source>
        <dbReference type="Proteomes" id="UP000516361"/>
    </source>
</evidence>
<evidence type="ECO:0000259" key="5">
    <source>
        <dbReference type="PROSITE" id="PS51918"/>
    </source>
</evidence>
<keyword evidence="7" id="KW-1185">Reference proteome</keyword>
<dbReference type="EMBL" id="AP018712">
    <property type="protein sequence ID" value="BBE31807.1"/>
    <property type="molecule type" value="Genomic_DNA"/>
</dbReference>
<dbReference type="PANTHER" id="PTHR11228:SF7">
    <property type="entry name" value="PQQA PEPTIDE CYCLASE"/>
    <property type="match status" value="1"/>
</dbReference>
<accession>A0A7G1G9X4</accession>
<dbReference type="InterPro" id="IPR013785">
    <property type="entry name" value="Aldolase_TIM"/>
</dbReference>
<keyword evidence="3" id="KW-0408">Iron</keyword>
<dbReference type="SUPFAM" id="SSF102114">
    <property type="entry name" value="Radical SAM enzymes"/>
    <property type="match status" value="1"/>
</dbReference>